<proteinExistence type="predicted"/>
<sequence>MSDLSIMWKNGEGDLVALDDALLLDDTLTTSIIISLFTDMRVDKQRGWWGNTFGQDELGSRLWTLTRSKQLNTVLDDAQAYAEQALQWLVQDKQATALEVIATNPNDGVLLLTVVITLPNGTREQRTFYSTWSL</sequence>
<organism evidence="1">
    <name type="scientific">Avibacterium paragallinarum</name>
    <name type="common">Haemophilus gallinarum</name>
    <dbReference type="NCBI Taxonomy" id="728"/>
    <lineage>
        <taxon>Bacteria</taxon>
        <taxon>Pseudomonadati</taxon>
        <taxon>Pseudomonadota</taxon>
        <taxon>Gammaproteobacteria</taxon>
        <taxon>Pasteurellales</taxon>
        <taxon>Pasteurellaceae</taxon>
        <taxon>Avibacterium</taxon>
    </lineage>
</organism>
<protein>
    <recommendedName>
        <fullName evidence="2">Phage protein GP46</fullName>
    </recommendedName>
</protein>
<name>H6U8J2_AVIPA</name>
<dbReference type="EMBL" id="JN627905">
    <property type="protein sequence ID" value="AFA44263.1"/>
    <property type="molecule type" value="Genomic_DNA"/>
</dbReference>
<dbReference type="AlphaFoldDB" id="H6U8J2"/>
<dbReference type="RefSeq" id="WP_130230769.1">
    <property type="nucleotide sequence ID" value="NZ_RQXR01000017.1"/>
</dbReference>
<evidence type="ECO:0000313" key="1">
    <source>
        <dbReference type="EMBL" id="AFA44263.1"/>
    </source>
</evidence>
<evidence type="ECO:0008006" key="2">
    <source>
        <dbReference type="Google" id="ProtNLM"/>
    </source>
</evidence>
<dbReference type="Pfam" id="PF07409">
    <property type="entry name" value="GP46"/>
    <property type="match status" value="1"/>
</dbReference>
<reference evidence="1" key="1">
    <citation type="submission" date="2011-08" db="EMBL/GenBank/DDBJ databases">
        <title>Identification of pro-phages and pro-phage like genetic features within Avibacterium paragallinarum.</title>
        <authorList>
            <person name="Roodt Y."/>
            <person name="Albertyn J."/>
            <person name="Bragg R.R."/>
        </authorList>
    </citation>
    <scope>NUCLEOTIDE SEQUENCE</scope>
    <source>
        <strain evidence="1">Modesto</strain>
    </source>
</reference>
<dbReference type="InterPro" id="IPR010877">
    <property type="entry name" value="Phage_Mu_Gp46"/>
</dbReference>
<accession>H6U8J2</accession>